<evidence type="ECO:0000259" key="1">
    <source>
        <dbReference type="Pfam" id="PF20700"/>
    </source>
</evidence>
<accession>A0A9D4LWT9</accession>
<dbReference type="Pfam" id="PF20700">
    <property type="entry name" value="Mutator"/>
    <property type="match status" value="1"/>
</dbReference>
<feature type="domain" description="Mutator-like transposase" evidence="1">
    <location>
        <begin position="12"/>
        <end position="168"/>
    </location>
</feature>
<evidence type="ECO:0000313" key="2">
    <source>
        <dbReference type="EMBL" id="KAH3864326.1"/>
    </source>
</evidence>
<name>A0A9D4LWT9_DREPO</name>
<sequence>MCQIRKELVAENAKIGQKDPSLVNVEGDTCYNNPNFKSDATPFQAETIAVSTMCENNSKNKQIVGVLVANKLCRTSSMLRNKGQHIQCPNHRGHCSANVSEREQIGDEGKYNKVLGDLISQDIKIANFTCDGDSRAFQGVRNSNGHNVGHLRDLRHLGNSLKHELNKAFSLRACSRVIPSLISGIDSLSRSKLGVWLSLKLPTVNTRVTSTFLRG</sequence>
<dbReference type="InterPro" id="IPR049012">
    <property type="entry name" value="Mutator_transp_dom"/>
</dbReference>
<keyword evidence="3" id="KW-1185">Reference proteome</keyword>
<protein>
    <recommendedName>
        <fullName evidence="1">Mutator-like transposase domain-containing protein</fullName>
    </recommendedName>
</protein>
<dbReference type="EMBL" id="JAIWYP010000002">
    <property type="protein sequence ID" value="KAH3864326.1"/>
    <property type="molecule type" value="Genomic_DNA"/>
</dbReference>
<dbReference type="AlphaFoldDB" id="A0A9D4LWT9"/>
<gene>
    <name evidence="2" type="ORF">DPMN_027343</name>
</gene>
<organism evidence="2 3">
    <name type="scientific">Dreissena polymorpha</name>
    <name type="common">Zebra mussel</name>
    <name type="synonym">Mytilus polymorpha</name>
    <dbReference type="NCBI Taxonomy" id="45954"/>
    <lineage>
        <taxon>Eukaryota</taxon>
        <taxon>Metazoa</taxon>
        <taxon>Spiralia</taxon>
        <taxon>Lophotrochozoa</taxon>
        <taxon>Mollusca</taxon>
        <taxon>Bivalvia</taxon>
        <taxon>Autobranchia</taxon>
        <taxon>Heteroconchia</taxon>
        <taxon>Euheterodonta</taxon>
        <taxon>Imparidentia</taxon>
        <taxon>Neoheterodontei</taxon>
        <taxon>Myida</taxon>
        <taxon>Dreissenoidea</taxon>
        <taxon>Dreissenidae</taxon>
        <taxon>Dreissena</taxon>
    </lineage>
</organism>
<evidence type="ECO:0000313" key="3">
    <source>
        <dbReference type="Proteomes" id="UP000828390"/>
    </source>
</evidence>
<comment type="caution">
    <text evidence="2">The sequence shown here is derived from an EMBL/GenBank/DDBJ whole genome shotgun (WGS) entry which is preliminary data.</text>
</comment>
<dbReference type="Proteomes" id="UP000828390">
    <property type="component" value="Unassembled WGS sequence"/>
</dbReference>
<reference evidence="2" key="2">
    <citation type="submission" date="2020-11" db="EMBL/GenBank/DDBJ databases">
        <authorList>
            <person name="McCartney M.A."/>
            <person name="Auch B."/>
            <person name="Kono T."/>
            <person name="Mallez S."/>
            <person name="Becker A."/>
            <person name="Gohl D.M."/>
            <person name="Silverstein K.A.T."/>
            <person name="Koren S."/>
            <person name="Bechman K.B."/>
            <person name="Herman A."/>
            <person name="Abrahante J.E."/>
            <person name="Garbe J."/>
        </authorList>
    </citation>
    <scope>NUCLEOTIDE SEQUENCE</scope>
    <source>
        <strain evidence="2">Duluth1</strain>
        <tissue evidence="2">Whole animal</tissue>
    </source>
</reference>
<proteinExistence type="predicted"/>
<reference evidence="2" key="1">
    <citation type="journal article" date="2019" name="bioRxiv">
        <title>The Genome of the Zebra Mussel, Dreissena polymorpha: A Resource for Invasive Species Research.</title>
        <authorList>
            <person name="McCartney M.A."/>
            <person name="Auch B."/>
            <person name="Kono T."/>
            <person name="Mallez S."/>
            <person name="Zhang Y."/>
            <person name="Obille A."/>
            <person name="Becker A."/>
            <person name="Abrahante J.E."/>
            <person name="Garbe J."/>
            <person name="Badalamenti J.P."/>
            <person name="Herman A."/>
            <person name="Mangelson H."/>
            <person name="Liachko I."/>
            <person name="Sullivan S."/>
            <person name="Sone E.D."/>
            <person name="Koren S."/>
            <person name="Silverstein K.A.T."/>
            <person name="Beckman K.B."/>
            <person name="Gohl D.M."/>
        </authorList>
    </citation>
    <scope>NUCLEOTIDE SEQUENCE</scope>
    <source>
        <strain evidence="2">Duluth1</strain>
        <tissue evidence="2">Whole animal</tissue>
    </source>
</reference>